<proteinExistence type="predicted"/>
<name>A0A7M4DQ98_9MICO</name>
<comment type="caution">
    <text evidence="1">The sequence shown here is derived from an EMBL/GenBank/DDBJ whole genome shotgun (WGS) entry which is preliminary data.</text>
</comment>
<evidence type="ECO:0000313" key="1">
    <source>
        <dbReference type="EMBL" id="VZO39642.1"/>
    </source>
</evidence>
<dbReference type="AlphaFoldDB" id="A0A7M4DQ98"/>
<gene>
    <name evidence="1" type="ORF">HALOF300_04336</name>
</gene>
<protein>
    <submittedName>
        <fullName evidence="1">Uncharacterized protein</fullName>
    </submittedName>
</protein>
<keyword evidence="2" id="KW-1185">Reference proteome</keyword>
<evidence type="ECO:0000313" key="2">
    <source>
        <dbReference type="Proteomes" id="UP000419743"/>
    </source>
</evidence>
<reference evidence="1 2" key="1">
    <citation type="submission" date="2019-11" db="EMBL/GenBank/DDBJ databases">
        <authorList>
            <person name="Criscuolo A."/>
        </authorList>
    </citation>
    <scope>NUCLEOTIDE SEQUENCE [LARGE SCALE GENOMIC DNA]</scope>
    <source>
        <strain evidence="1">CIP111667</strain>
    </source>
</reference>
<dbReference type="EMBL" id="CACRYJ010000061">
    <property type="protein sequence ID" value="VZO39642.1"/>
    <property type="molecule type" value="Genomic_DNA"/>
</dbReference>
<dbReference type="Proteomes" id="UP000419743">
    <property type="component" value="Unassembled WGS sequence"/>
</dbReference>
<sequence>MSSMPGSIARRPLAVPSTTGQVVASATRAITAGVPLPSSTITRGAHASGEVIRRNCTTGAEA</sequence>
<organism evidence="1 2">
    <name type="scientific">Occultella aeris</name>
    <dbReference type="NCBI Taxonomy" id="2761496"/>
    <lineage>
        <taxon>Bacteria</taxon>
        <taxon>Bacillati</taxon>
        <taxon>Actinomycetota</taxon>
        <taxon>Actinomycetes</taxon>
        <taxon>Micrococcales</taxon>
        <taxon>Ruaniaceae</taxon>
        <taxon>Occultella</taxon>
    </lineage>
</organism>
<accession>A0A7M4DQ98</accession>